<dbReference type="SUPFAM" id="SSF55729">
    <property type="entry name" value="Acyl-CoA N-acyltransferases (Nat)"/>
    <property type="match status" value="1"/>
</dbReference>
<name>A0ABV2RB14_9CAUL</name>
<gene>
    <name evidence="1" type="ORF">ABIE19_001051</name>
</gene>
<proteinExistence type="predicted"/>
<dbReference type="EMBL" id="JBEPTF010000001">
    <property type="protein sequence ID" value="MET4683142.1"/>
    <property type="molecule type" value="Genomic_DNA"/>
</dbReference>
<evidence type="ECO:0000313" key="2">
    <source>
        <dbReference type="Proteomes" id="UP001549313"/>
    </source>
</evidence>
<accession>A0ABV2RB14</accession>
<comment type="caution">
    <text evidence="1">The sequence shown here is derived from an EMBL/GenBank/DDBJ whole genome shotgun (WGS) entry which is preliminary data.</text>
</comment>
<keyword evidence="2" id="KW-1185">Reference proteome</keyword>
<protein>
    <submittedName>
        <fullName evidence="1">N-acyltransferase</fullName>
    </submittedName>
</protein>
<dbReference type="InterPro" id="IPR016181">
    <property type="entry name" value="Acyl_CoA_acyltransferase"/>
</dbReference>
<dbReference type="RefSeq" id="WP_354088077.1">
    <property type="nucleotide sequence ID" value="NZ_JBEPTF010000001.1"/>
</dbReference>
<organism evidence="1 2">
    <name type="scientific">Brevundimonas faecalis</name>
    <dbReference type="NCBI Taxonomy" id="947378"/>
    <lineage>
        <taxon>Bacteria</taxon>
        <taxon>Pseudomonadati</taxon>
        <taxon>Pseudomonadota</taxon>
        <taxon>Alphaproteobacteria</taxon>
        <taxon>Caulobacterales</taxon>
        <taxon>Caulobacteraceae</taxon>
        <taxon>Brevundimonas</taxon>
    </lineage>
</organism>
<reference evidence="1 2" key="1">
    <citation type="submission" date="2024-06" db="EMBL/GenBank/DDBJ databases">
        <title>Sorghum-associated microbial communities from plants grown in Nebraska, USA.</title>
        <authorList>
            <person name="Schachtman D."/>
        </authorList>
    </citation>
    <scope>NUCLEOTIDE SEQUENCE [LARGE SCALE GENOMIC DNA]</scope>
    <source>
        <strain evidence="1 2">2814</strain>
    </source>
</reference>
<dbReference type="Pfam" id="PF04339">
    <property type="entry name" value="FemAB_like"/>
    <property type="match status" value="1"/>
</dbReference>
<dbReference type="InterPro" id="IPR007434">
    <property type="entry name" value="FemAB-like"/>
</dbReference>
<dbReference type="PANTHER" id="PTHR47017">
    <property type="entry name" value="ACYL-COA"/>
    <property type="match status" value="1"/>
</dbReference>
<sequence>MSFTLQVNDGIASIGRDAWDACVAPSGDPFVSYDFLDACEASGSAVPSQGWAARHLSLHDEDGAVIGVMPLYLKGHSQGEYVFDHSWADAYQRAGGRYYPKLLGAVPFTPATGPRFLNAPGTDAATVREALLQGALTLTDRLGVSSLHVNFPTEDEWRAMTQAGLSPRRDIQFIWRNQGYQSFDDFLTALSSNRRKTIRRERREAQAGLDIRVLTGADITEACWDAFFAFYMDTGDRKWGRPYLTRDFFARVGASMADRIALVMAFRNDTPIAGALNFIGRDALYGRQWGALEDIPFLHFELCYYQAIDFAIARGLSRVEAGAQGEHKIARGYLPSPVYSAHFIADPALREPVARYLDQERPAVEAEMIAMADEMSPYRQG</sequence>
<evidence type="ECO:0000313" key="1">
    <source>
        <dbReference type="EMBL" id="MET4683142.1"/>
    </source>
</evidence>
<dbReference type="PANTHER" id="PTHR47017:SF1">
    <property type="entry name" value="ACYL-COA"/>
    <property type="match status" value="1"/>
</dbReference>
<dbReference type="Gene3D" id="3.40.630.30">
    <property type="match status" value="1"/>
</dbReference>
<dbReference type="Proteomes" id="UP001549313">
    <property type="component" value="Unassembled WGS sequence"/>
</dbReference>